<sequence>MYYIRVSKHKTQGPFSKLLFSIILFMLFSVIGIVNNYLDHHSLPH</sequence>
<dbReference type="EMBL" id="GBXM01064349">
    <property type="protein sequence ID" value="JAH44228.1"/>
    <property type="molecule type" value="Transcribed_RNA"/>
</dbReference>
<evidence type="ECO:0000256" key="1">
    <source>
        <dbReference type="SAM" id="Phobius"/>
    </source>
</evidence>
<feature type="transmembrane region" description="Helical" evidence="1">
    <location>
        <begin position="18"/>
        <end position="38"/>
    </location>
</feature>
<evidence type="ECO:0000313" key="2">
    <source>
        <dbReference type="EMBL" id="JAH44228.1"/>
    </source>
</evidence>
<reference evidence="2" key="2">
    <citation type="journal article" date="2015" name="Fish Shellfish Immunol.">
        <title>Early steps in the European eel (Anguilla anguilla)-Vibrio vulnificus interaction in the gills: Role of the RtxA13 toxin.</title>
        <authorList>
            <person name="Callol A."/>
            <person name="Pajuelo D."/>
            <person name="Ebbesson L."/>
            <person name="Teles M."/>
            <person name="MacKenzie S."/>
            <person name="Amaro C."/>
        </authorList>
    </citation>
    <scope>NUCLEOTIDE SEQUENCE</scope>
</reference>
<protein>
    <submittedName>
        <fullName evidence="2">Uncharacterized protein</fullName>
    </submittedName>
</protein>
<organism evidence="2">
    <name type="scientific">Anguilla anguilla</name>
    <name type="common">European freshwater eel</name>
    <name type="synonym">Muraena anguilla</name>
    <dbReference type="NCBI Taxonomy" id="7936"/>
    <lineage>
        <taxon>Eukaryota</taxon>
        <taxon>Metazoa</taxon>
        <taxon>Chordata</taxon>
        <taxon>Craniata</taxon>
        <taxon>Vertebrata</taxon>
        <taxon>Euteleostomi</taxon>
        <taxon>Actinopterygii</taxon>
        <taxon>Neopterygii</taxon>
        <taxon>Teleostei</taxon>
        <taxon>Anguilliformes</taxon>
        <taxon>Anguillidae</taxon>
        <taxon>Anguilla</taxon>
    </lineage>
</organism>
<name>A0A0E9SUN1_ANGAN</name>
<keyword evidence="1" id="KW-0472">Membrane</keyword>
<keyword evidence="1" id="KW-0812">Transmembrane</keyword>
<dbReference type="AlphaFoldDB" id="A0A0E9SUN1"/>
<proteinExistence type="predicted"/>
<accession>A0A0E9SUN1</accession>
<keyword evidence="1" id="KW-1133">Transmembrane helix</keyword>
<reference evidence="2" key="1">
    <citation type="submission" date="2014-11" db="EMBL/GenBank/DDBJ databases">
        <authorList>
            <person name="Amaro Gonzalez C."/>
        </authorList>
    </citation>
    <scope>NUCLEOTIDE SEQUENCE</scope>
</reference>